<accession>A0A1I3F1G6</accession>
<dbReference type="EMBL" id="FOQT01000002">
    <property type="protein sequence ID" value="SFI05064.1"/>
    <property type="molecule type" value="Genomic_DNA"/>
</dbReference>
<dbReference type="STRING" id="1125876.SAMN05443292_1091"/>
<reference evidence="1 2" key="1">
    <citation type="submission" date="2016-10" db="EMBL/GenBank/DDBJ databases">
        <authorList>
            <person name="de Groot N.N."/>
        </authorList>
    </citation>
    <scope>NUCLEOTIDE SEQUENCE [LARGE SCALE GENOMIC DNA]</scope>
    <source>
        <strain evidence="1 2">DSM 26000</strain>
    </source>
</reference>
<keyword evidence="2" id="KW-1185">Reference proteome</keyword>
<evidence type="ECO:0000313" key="2">
    <source>
        <dbReference type="Proteomes" id="UP000198931"/>
    </source>
</evidence>
<gene>
    <name evidence="1" type="ORF">SAMN05443292_1091</name>
</gene>
<proteinExistence type="predicted"/>
<dbReference type="Proteomes" id="UP000198931">
    <property type="component" value="Unassembled WGS sequence"/>
</dbReference>
<protein>
    <submittedName>
        <fullName evidence="1">Uncharacterized protein</fullName>
    </submittedName>
</protein>
<name>A0A1I3F1G6_9FLAO</name>
<dbReference type="AlphaFoldDB" id="A0A1I3F1G6"/>
<sequence>MKMKFTILFISLFFLKIFATSQEPDKIKIKGIEYSLLNNPLEKYLSENKIIDEKLYDLGTSIDGYRNISTGNYRGYIATYEIKNSKLYLIDLVIPDPNSNFEKEISVFDKLFQDENSMNLHYTGILELPTGEFIDSDNFAYSSLFENYKLITVINDKLEKIKDVSKKEYQIFKINQFIKFRKTDEYKKRFEENMKVSREDIIPDNIWNNASESQKKILQLGIPQKGKKARKETENFLFLMGDFDFIIVDY</sequence>
<evidence type="ECO:0000313" key="1">
    <source>
        <dbReference type="EMBL" id="SFI05064.1"/>
    </source>
</evidence>
<organism evidence="1 2">
    <name type="scientific">Halpernia frigidisoli</name>
    <dbReference type="NCBI Taxonomy" id="1125876"/>
    <lineage>
        <taxon>Bacteria</taxon>
        <taxon>Pseudomonadati</taxon>
        <taxon>Bacteroidota</taxon>
        <taxon>Flavobacteriia</taxon>
        <taxon>Flavobacteriales</taxon>
        <taxon>Weeksellaceae</taxon>
        <taxon>Chryseobacterium group</taxon>
        <taxon>Halpernia</taxon>
    </lineage>
</organism>